<evidence type="ECO:0000313" key="1">
    <source>
        <dbReference type="EMBL" id="CAA9566963.1"/>
    </source>
</evidence>
<accession>A0A6J4V2W5</accession>
<dbReference type="AlphaFoldDB" id="A0A6J4V2W5"/>
<dbReference type="EMBL" id="CADCWP010000083">
    <property type="protein sequence ID" value="CAA9566963.1"/>
    <property type="molecule type" value="Genomic_DNA"/>
</dbReference>
<sequence length="80" mass="8956">MGEDCRANATYDRVVDEADVRVGRWTRRPVLVLWGKEGDAEDLYGDPLVIWRNGADEVQGRGLEYGHYPKALLAFFSGGV</sequence>
<gene>
    <name evidence="1" type="ORF">AVDCRST_MAG86-1152</name>
</gene>
<name>A0A6J4V2W5_9DEIN</name>
<reference evidence="1" key="1">
    <citation type="submission" date="2020-02" db="EMBL/GenBank/DDBJ databases">
        <authorList>
            <person name="Meier V. D."/>
        </authorList>
    </citation>
    <scope>NUCLEOTIDE SEQUENCE</scope>
    <source>
        <strain evidence="1">AVDCRST_MAG86</strain>
    </source>
</reference>
<proteinExistence type="predicted"/>
<organism evidence="1">
    <name type="scientific">uncultured Truepera sp</name>
    <dbReference type="NCBI Taxonomy" id="543023"/>
    <lineage>
        <taxon>Bacteria</taxon>
        <taxon>Thermotogati</taxon>
        <taxon>Deinococcota</taxon>
        <taxon>Deinococci</taxon>
        <taxon>Trueperales</taxon>
        <taxon>Trueperaceae</taxon>
        <taxon>Truepera</taxon>
        <taxon>environmental samples</taxon>
    </lineage>
</organism>
<protein>
    <submittedName>
        <fullName evidence="1">Uncharacterized protein</fullName>
    </submittedName>
</protein>